<dbReference type="EMBL" id="SMDR01000001">
    <property type="protein sequence ID" value="TNJ34500.1"/>
    <property type="molecule type" value="Genomic_DNA"/>
</dbReference>
<proteinExistence type="predicted"/>
<evidence type="ECO:0000313" key="3">
    <source>
        <dbReference type="Proteomes" id="UP000305760"/>
    </source>
</evidence>
<name>A0A5C4RTJ3_9GAMM</name>
<dbReference type="Gene3D" id="2.40.10.220">
    <property type="entry name" value="predicted glycosyltransferase like domains"/>
    <property type="match status" value="1"/>
</dbReference>
<dbReference type="Pfam" id="PF07238">
    <property type="entry name" value="PilZ"/>
    <property type="match status" value="1"/>
</dbReference>
<dbReference type="SUPFAM" id="SSF141371">
    <property type="entry name" value="PilZ domain-like"/>
    <property type="match status" value="1"/>
</dbReference>
<evidence type="ECO:0000313" key="2">
    <source>
        <dbReference type="EMBL" id="TNJ34500.1"/>
    </source>
</evidence>
<feature type="domain" description="PilZ" evidence="1">
    <location>
        <begin position="6"/>
        <end position="89"/>
    </location>
</feature>
<dbReference type="GO" id="GO:0035438">
    <property type="term" value="F:cyclic-di-GMP binding"/>
    <property type="evidence" value="ECO:0007669"/>
    <property type="project" value="InterPro"/>
</dbReference>
<evidence type="ECO:0000259" key="1">
    <source>
        <dbReference type="Pfam" id="PF07238"/>
    </source>
</evidence>
<comment type="caution">
    <text evidence="2">The sequence shown here is derived from an EMBL/GenBank/DDBJ whole genome shotgun (WGS) entry which is preliminary data.</text>
</comment>
<dbReference type="InterPro" id="IPR009875">
    <property type="entry name" value="PilZ_domain"/>
</dbReference>
<organism evidence="2 3">
    <name type="scientific">Arenimonas terrae</name>
    <dbReference type="NCBI Taxonomy" id="2546226"/>
    <lineage>
        <taxon>Bacteria</taxon>
        <taxon>Pseudomonadati</taxon>
        <taxon>Pseudomonadota</taxon>
        <taxon>Gammaproteobacteria</taxon>
        <taxon>Lysobacterales</taxon>
        <taxon>Lysobacteraceae</taxon>
        <taxon>Arenimonas</taxon>
    </lineage>
</organism>
<dbReference type="Proteomes" id="UP000305760">
    <property type="component" value="Unassembled WGS sequence"/>
</dbReference>
<dbReference type="OrthoDB" id="5966374at2"/>
<keyword evidence="3" id="KW-1185">Reference proteome</keyword>
<sequence>MAASDHRFSDRVPYAARVMVIRGPQAWLGEVKDLSEGGCGLFRPADCVLDVAEIVQLVFFEEPGPAVVVDARVARVENGSLGFEYHEPQAVPPIRG</sequence>
<accession>A0A5C4RTJ3</accession>
<reference evidence="2 3" key="1">
    <citation type="submission" date="2019-03" db="EMBL/GenBank/DDBJ databases">
        <title>Arenimonas daejeonensis sp. nov., isolated from compost.</title>
        <authorList>
            <person name="Jeon C.O."/>
        </authorList>
    </citation>
    <scope>NUCLEOTIDE SEQUENCE [LARGE SCALE GENOMIC DNA]</scope>
    <source>
        <strain evidence="2 3">R29</strain>
    </source>
</reference>
<dbReference type="RefSeq" id="WP_139444945.1">
    <property type="nucleotide sequence ID" value="NZ_SMDR01000001.1"/>
</dbReference>
<dbReference type="AlphaFoldDB" id="A0A5C4RTJ3"/>
<protein>
    <submittedName>
        <fullName evidence="2">PilZ domain-containing protein</fullName>
    </submittedName>
</protein>
<gene>
    <name evidence="2" type="ORF">E1B00_01550</name>
</gene>